<dbReference type="OrthoDB" id="5120011at2"/>
<gene>
    <name evidence="1" type="ORF">FHU33_3623</name>
</gene>
<name>A0A543PJ78_9ACTN</name>
<evidence type="ECO:0000313" key="1">
    <source>
        <dbReference type="EMBL" id="TQN44136.1"/>
    </source>
</evidence>
<dbReference type="AlphaFoldDB" id="A0A543PJ78"/>
<reference evidence="1 2" key="1">
    <citation type="submission" date="2019-06" db="EMBL/GenBank/DDBJ databases">
        <title>Sequencing the genomes of 1000 actinobacteria strains.</title>
        <authorList>
            <person name="Klenk H.-P."/>
        </authorList>
    </citation>
    <scope>NUCLEOTIDE SEQUENCE [LARGE SCALE GENOMIC DNA]</scope>
    <source>
        <strain evidence="1 2">DSM 46837</strain>
    </source>
</reference>
<dbReference type="RefSeq" id="WP_142026549.1">
    <property type="nucleotide sequence ID" value="NZ_VFQE01000001.1"/>
</dbReference>
<evidence type="ECO:0000313" key="2">
    <source>
        <dbReference type="Proteomes" id="UP000319865"/>
    </source>
</evidence>
<sequence length="78" mass="8485">MPKVKAVLGHLSVETAQRKRNCSRHKSGKAAHPIVKDEACLVVKGSEGSKRNYCQESAEEILDLAENDLAALRKSLGI</sequence>
<protein>
    <submittedName>
        <fullName evidence="1">Uncharacterized protein</fullName>
    </submittedName>
</protein>
<dbReference type="Proteomes" id="UP000319865">
    <property type="component" value="Unassembled WGS sequence"/>
</dbReference>
<organism evidence="1 2">
    <name type="scientific">Blastococcus colisei</name>
    <dbReference type="NCBI Taxonomy" id="1564162"/>
    <lineage>
        <taxon>Bacteria</taxon>
        <taxon>Bacillati</taxon>
        <taxon>Actinomycetota</taxon>
        <taxon>Actinomycetes</taxon>
        <taxon>Geodermatophilales</taxon>
        <taxon>Geodermatophilaceae</taxon>
        <taxon>Blastococcus</taxon>
    </lineage>
</organism>
<proteinExistence type="predicted"/>
<accession>A0A543PJ78</accession>
<comment type="caution">
    <text evidence="1">The sequence shown here is derived from an EMBL/GenBank/DDBJ whole genome shotgun (WGS) entry which is preliminary data.</text>
</comment>
<keyword evidence="2" id="KW-1185">Reference proteome</keyword>
<dbReference type="EMBL" id="VFQE01000001">
    <property type="protein sequence ID" value="TQN44136.1"/>
    <property type="molecule type" value="Genomic_DNA"/>
</dbReference>